<sequence>MPPKDREVTEIPDEPSVFESLIGPEVQWARYQPWLQDIGYSLRPRYRPGWKASWVNGKLPEHKSEDGLVLHFRALVLDAKRESDKRSVALKLVPTHTQELPIWRYLTSPDNLADPRNHCVPLLAIHPLPDTDQYVLAVMPLLLNYETPYYETVREALSAIYHVIQGIEFLHERNVAHLDICTQNTMMDPGANFFPKGFHPIRPMLVAPDPDSPRLIYSDPTSRTLSNAKYYIIDFGQSVMFNSNERHMITGSVGHHLNIPDFADEDKPYDPFRMDIRALGETFRKGPMQQYAGLEFLKPFVLTMLRDDPQERPLPAELLSQLLRLIESQSVKSLRQVIHDGAYTPEHVWEARVKRIHPVQPPIPGLKVEKLKPIPLRRRVWVRLRWTVESVF</sequence>
<dbReference type="AlphaFoldDB" id="A0A166FWM9"/>
<accession>A0A166FWM9</accession>
<evidence type="ECO:0000313" key="3">
    <source>
        <dbReference type="Proteomes" id="UP000076798"/>
    </source>
</evidence>
<proteinExistence type="predicted"/>
<dbReference type="InterPro" id="IPR000719">
    <property type="entry name" value="Prot_kinase_dom"/>
</dbReference>
<dbReference type="SUPFAM" id="SSF56112">
    <property type="entry name" value="Protein kinase-like (PK-like)"/>
    <property type="match status" value="1"/>
</dbReference>
<dbReference type="GO" id="GO:0004672">
    <property type="term" value="F:protein kinase activity"/>
    <property type="evidence" value="ECO:0007669"/>
    <property type="project" value="InterPro"/>
</dbReference>
<protein>
    <recommendedName>
        <fullName evidence="1">Protein kinase domain-containing protein</fullName>
    </recommendedName>
</protein>
<dbReference type="EMBL" id="KV428025">
    <property type="protein sequence ID" value="KZT41069.1"/>
    <property type="molecule type" value="Genomic_DNA"/>
</dbReference>
<gene>
    <name evidence="2" type="ORF">SISSUDRAFT_1018130</name>
</gene>
<dbReference type="Gene3D" id="1.10.510.10">
    <property type="entry name" value="Transferase(Phosphotransferase) domain 1"/>
    <property type="match status" value="1"/>
</dbReference>
<dbReference type="InterPro" id="IPR011009">
    <property type="entry name" value="Kinase-like_dom_sf"/>
</dbReference>
<dbReference type="PROSITE" id="PS50011">
    <property type="entry name" value="PROTEIN_KINASE_DOM"/>
    <property type="match status" value="1"/>
</dbReference>
<dbReference type="Proteomes" id="UP000076798">
    <property type="component" value="Unassembled WGS sequence"/>
</dbReference>
<dbReference type="OrthoDB" id="5987198at2759"/>
<reference evidence="2 3" key="1">
    <citation type="journal article" date="2016" name="Mol. Biol. Evol.">
        <title>Comparative Genomics of Early-Diverging Mushroom-Forming Fungi Provides Insights into the Origins of Lignocellulose Decay Capabilities.</title>
        <authorList>
            <person name="Nagy L.G."/>
            <person name="Riley R."/>
            <person name="Tritt A."/>
            <person name="Adam C."/>
            <person name="Daum C."/>
            <person name="Floudas D."/>
            <person name="Sun H."/>
            <person name="Yadav J.S."/>
            <person name="Pangilinan J."/>
            <person name="Larsson K.H."/>
            <person name="Matsuura K."/>
            <person name="Barry K."/>
            <person name="Labutti K."/>
            <person name="Kuo R."/>
            <person name="Ohm R.A."/>
            <person name="Bhattacharya S.S."/>
            <person name="Shirouzu T."/>
            <person name="Yoshinaga Y."/>
            <person name="Martin F.M."/>
            <person name="Grigoriev I.V."/>
            <person name="Hibbett D.S."/>
        </authorList>
    </citation>
    <scope>NUCLEOTIDE SEQUENCE [LARGE SCALE GENOMIC DNA]</scope>
    <source>
        <strain evidence="2 3">HHB10207 ss-3</strain>
    </source>
</reference>
<name>A0A166FWM9_9AGAM</name>
<dbReference type="STRING" id="1314776.A0A166FWM9"/>
<feature type="domain" description="Protein kinase" evidence="1">
    <location>
        <begin position="62"/>
        <end position="392"/>
    </location>
</feature>
<keyword evidence="3" id="KW-1185">Reference proteome</keyword>
<organism evidence="2 3">
    <name type="scientific">Sistotremastrum suecicum HHB10207 ss-3</name>
    <dbReference type="NCBI Taxonomy" id="1314776"/>
    <lineage>
        <taxon>Eukaryota</taxon>
        <taxon>Fungi</taxon>
        <taxon>Dikarya</taxon>
        <taxon>Basidiomycota</taxon>
        <taxon>Agaricomycotina</taxon>
        <taxon>Agaricomycetes</taxon>
        <taxon>Sistotremastrales</taxon>
        <taxon>Sistotremastraceae</taxon>
        <taxon>Sistotremastrum</taxon>
    </lineage>
</organism>
<evidence type="ECO:0000259" key="1">
    <source>
        <dbReference type="PROSITE" id="PS50011"/>
    </source>
</evidence>
<evidence type="ECO:0000313" key="2">
    <source>
        <dbReference type="EMBL" id="KZT41069.1"/>
    </source>
</evidence>
<dbReference type="GO" id="GO:0005524">
    <property type="term" value="F:ATP binding"/>
    <property type="evidence" value="ECO:0007669"/>
    <property type="project" value="InterPro"/>
</dbReference>